<protein>
    <submittedName>
        <fullName evidence="1">Uncharacterized protein</fullName>
    </submittedName>
</protein>
<evidence type="ECO:0000313" key="1">
    <source>
        <dbReference type="EMBL" id="UQC76021.1"/>
    </source>
</evidence>
<proteinExistence type="predicted"/>
<dbReference type="EMBL" id="CP019472">
    <property type="protein sequence ID" value="UQC76021.1"/>
    <property type="molecule type" value="Genomic_DNA"/>
</dbReference>
<accession>A0A9Q8SEP6</accession>
<reference evidence="1" key="1">
    <citation type="journal article" date="2021" name="Mol. Plant Microbe Interact.">
        <title>Complete Genome Sequence of the Plant-Pathogenic Fungus Colletotrichum lupini.</title>
        <authorList>
            <person name="Baroncelli R."/>
            <person name="Pensec F."/>
            <person name="Da Lio D."/>
            <person name="Boufleur T."/>
            <person name="Vicente I."/>
            <person name="Sarrocco S."/>
            <person name="Picot A."/>
            <person name="Baraldi E."/>
            <person name="Sukno S."/>
            <person name="Thon M."/>
            <person name="Le Floch G."/>
        </authorList>
    </citation>
    <scope>NUCLEOTIDE SEQUENCE</scope>
    <source>
        <strain evidence="1">IMI 504893</strain>
    </source>
</reference>
<dbReference type="KEGG" id="clup:CLUP02_17532"/>
<gene>
    <name evidence="1" type="ORF">CLUP02_17532</name>
</gene>
<sequence length="196" mass="21816">MSLKSQTSQPTQSKNEANKRISIRWCDSRPCNLRVKREKRALSQMTQISASHRDFFSARQRETRFCGSAALGSHWPRTTGSAGPRLASRSAKTQWCMKFRIPWLLRSEAALTESPAIAAELRTFVGIITFDSFLLRSKIQKDSSPAYVVPLFHEPLCSAATGEASLLQDPASEKGVLVAVIARPRTPHLARKEPPP</sequence>
<dbReference type="RefSeq" id="XP_049137664.1">
    <property type="nucleotide sequence ID" value="XM_049296440.1"/>
</dbReference>
<dbReference type="GeneID" id="73351450"/>
<dbReference type="Proteomes" id="UP000830671">
    <property type="component" value="Chromosome 10"/>
</dbReference>
<evidence type="ECO:0000313" key="2">
    <source>
        <dbReference type="Proteomes" id="UP000830671"/>
    </source>
</evidence>
<organism evidence="1 2">
    <name type="scientific">Colletotrichum lupini</name>
    <dbReference type="NCBI Taxonomy" id="145971"/>
    <lineage>
        <taxon>Eukaryota</taxon>
        <taxon>Fungi</taxon>
        <taxon>Dikarya</taxon>
        <taxon>Ascomycota</taxon>
        <taxon>Pezizomycotina</taxon>
        <taxon>Sordariomycetes</taxon>
        <taxon>Hypocreomycetidae</taxon>
        <taxon>Glomerellales</taxon>
        <taxon>Glomerellaceae</taxon>
        <taxon>Colletotrichum</taxon>
        <taxon>Colletotrichum acutatum species complex</taxon>
    </lineage>
</organism>
<name>A0A9Q8SEP6_9PEZI</name>
<dbReference type="AlphaFoldDB" id="A0A9Q8SEP6"/>
<keyword evidence="2" id="KW-1185">Reference proteome</keyword>